<dbReference type="Proteomes" id="UP000251714">
    <property type="component" value="Unassembled WGS sequence"/>
</dbReference>
<reference evidence="4 5" key="1">
    <citation type="submission" date="2017-12" db="EMBL/GenBank/DDBJ databases">
        <title>Genome sequence of the mycotoxigenic crop pathogen Fusarium proliferatum, strain ITEM 2341 from Date Palm.</title>
        <authorList>
            <person name="Almiman B.F."/>
            <person name="Shittu T.A."/>
            <person name="Muthumeenakshi S."/>
            <person name="Baroncelli R."/>
            <person name="Sreenivasaprasada S."/>
        </authorList>
    </citation>
    <scope>NUCLEOTIDE SEQUENCE [LARGE SCALE GENOMIC DNA]</scope>
    <source>
        <strain evidence="4 5">ITEM 2341</strain>
    </source>
</reference>
<dbReference type="Pfam" id="PF14856">
    <property type="entry name" value="Hce2"/>
    <property type="match status" value="1"/>
</dbReference>
<accession>A0A365NIM7</accession>
<evidence type="ECO:0000313" key="5">
    <source>
        <dbReference type="Proteomes" id="UP000251714"/>
    </source>
</evidence>
<name>A0A365NIM7_GIBIN</name>
<dbReference type="AlphaFoldDB" id="A0A365NIM7"/>
<feature type="domain" description="Ecp2 effector protein-like" evidence="3">
    <location>
        <begin position="134"/>
        <end position="240"/>
    </location>
</feature>
<organism evidence="4 5">
    <name type="scientific">Gibberella intermedia</name>
    <name type="common">Bulb rot disease fungus</name>
    <name type="synonym">Fusarium proliferatum</name>
    <dbReference type="NCBI Taxonomy" id="948311"/>
    <lineage>
        <taxon>Eukaryota</taxon>
        <taxon>Fungi</taxon>
        <taxon>Dikarya</taxon>
        <taxon>Ascomycota</taxon>
        <taxon>Pezizomycotina</taxon>
        <taxon>Sordariomycetes</taxon>
        <taxon>Hypocreomycetidae</taxon>
        <taxon>Hypocreales</taxon>
        <taxon>Nectriaceae</taxon>
        <taxon>Fusarium</taxon>
        <taxon>Fusarium fujikuroi species complex</taxon>
    </lineage>
</organism>
<evidence type="ECO:0000259" key="3">
    <source>
        <dbReference type="Pfam" id="PF14856"/>
    </source>
</evidence>
<feature type="chain" id="PRO_5017049038" description="Ecp2 effector protein-like domain-containing protein" evidence="2">
    <location>
        <begin position="20"/>
        <end position="388"/>
    </location>
</feature>
<dbReference type="InterPro" id="IPR029226">
    <property type="entry name" value="Ecp2-like"/>
</dbReference>
<dbReference type="EMBL" id="PKMI01000008">
    <property type="protein sequence ID" value="RBA20633.1"/>
    <property type="molecule type" value="Genomic_DNA"/>
</dbReference>
<feature type="region of interest" description="Disordered" evidence="1">
    <location>
        <begin position="265"/>
        <end position="290"/>
    </location>
</feature>
<proteinExistence type="predicted"/>
<gene>
    <name evidence="4" type="ORF">FPRO05_08080</name>
</gene>
<protein>
    <recommendedName>
        <fullName evidence="3">Ecp2 effector protein-like domain-containing protein</fullName>
    </recommendedName>
</protein>
<comment type="caution">
    <text evidence="4">The sequence shown here is derived from an EMBL/GenBank/DDBJ whole genome shotgun (WGS) entry which is preliminary data.</text>
</comment>
<evidence type="ECO:0000256" key="1">
    <source>
        <dbReference type="SAM" id="MobiDB-lite"/>
    </source>
</evidence>
<feature type="signal peptide" evidence="2">
    <location>
        <begin position="1"/>
        <end position="19"/>
    </location>
</feature>
<feature type="region of interest" description="Disordered" evidence="1">
    <location>
        <begin position="310"/>
        <end position="340"/>
    </location>
</feature>
<feature type="region of interest" description="Disordered" evidence="1">
    <location>
        <begin position="367"/>
        <end position="388"/>
    </location>
</feature>
<evidence type="ECO:0000313" key="4">
    <source>
        <dbReference type="EMBL" id="RBA20633.1"/>
    </source>
</evidence>
<sequence length="388" mass="42999">MHLLNLFIAVLAPATLIDGLPTQDTHEQSNIATRNNTFVSHVRVKRDVPLTARDIEEADQHGVDLNKMYKHSILKHSNGSEYSIWVHNSFDPDVKDDEKSADDVSDLGKRSWEEQAYAKDRMPNRFEFDDHTDTCANSDFKKKTNNRSPFANGADALIDWTVKHKGGWRIGATDSYYSTDILIGGTNMGANMRFSVRKEPGRIVILGTKDVGDAVVGAYNKFKQDIKGVARMAGKGKMKCWDGNNGKNMLHWEIDRSDREIEVEGATKEKPTPKPTQQHQEPEYQPEAAPKTVYYPVPVSLQTIYPPPPFRPPLYTPAQAPGPEPTTAPKSPPLVYPAPQSPPLVYPAPKSSLSVSPATITKVSQSISPGVYQPGEGPTGFPESFFID</sequence>
<keyword evidence="2" id="KW-0732">Signal</keyword>
<evidence type="ECO:0000256" key="2">
    <source>
        <dbReference type="SAM" id="SignalP"/>
    </source>
</evidence>